<keyword evidence="2" id="KW-0472">Membrane</keyword>
<protein>
    <submittedName>
        <fullName evidence="3">DUF2637 domain-containing protein</fullName>
    </submittedName>
</protein>
<dbReference type="InterPro" id="IPR021235">
    <property type="entry name" value="DUF2637"/>
</dbReference>
<dbReference type="RefSeq" id="WP_311708674.1">
    <property type="nucleotide sequence ID" value="NZ_JAVREL010000034.1"/>
</dbReference>
<reference evidence="4" key="1">
    <citation type="submission" date="2023-07" db="EMBL/GenBank/DDBJ databases">
        <title>30 novel species of actinomycetes from the DSMZ collection.</title>
        <authorList>
            <person name="Nouioui I."/>
        </authorList>
    </citation>
    <scope>NUCLEOTIDE SEQUENCE [LARGE SCALE GENOMIC DNA]</scope>
    <source>
        <strain evidence="4">DSM 44938</strain>
    </source>
</reference>
<name>A0ABU2N1R5_9ACTN</name>
<keyword evidence="4" id="KW-1185">Reference proteome</keyword>
<feature type="region of interest" description="Disordered" evidence="1">
    <location>
        <begin position="622"/>
        <end position="643"/>
    </location>
</feature>
<dbReference type="EMBL" id="JAVREL010000034">
    <property type="protein sequence ID" value="MDT0347547.1"/>
    <property type="molecule type" value="Genomic_DNA"/>
</dbReference>
<proteinExistence type="predicted"/>
<evidence type="ECO:0000256" key="2">
    <source>
        <dbReference type="SAM" id="Phobius"/>
    </source>
</evidence>
<dbReference type="Proteomes" id="UP001183246">
    <property type="component" value="Unassembled WGS sequence"/>
</dbReference>
<feature type="compositionally biased region" description="Basic and acidic residues" evidence="1">
    <location>
        <begin position="370"/>
        <end position="444"/>
    </location>
</feature>
<dbReference type="Pfam" id="PF10935">
    <property type="entry name" value="DUF2637"/>
    <property type="match status" value="1"/>
</dbReference>
<comment type="caution">
    <text evidence="3">The sequence shown here is derived from an EMBL/GenBank/DDBJ whole genome shotgun (WGS) entry which is preliminary data.</text>
</comment>
<gene>
    <name evidence="3" type="ORF">RM590_34010</name>
</gene>
<feature type="region of interest" description="Disordered" evidence="1">
    <location>
        <begin position="479"/>
        <end position="514"/>
    </location>
</feature>
<keyword evidence="2" id="KW-0812">Transmembrane</keyword>
<feature type="region of interest" description="Disordered" evidence="1">
    <location>
        <begin position="364"/>
        <end position="444"/>
    </location>
</feature>
<keyword evidence="2" id="KW-1133">Transmembrane helix</keyword>
<evidence type="ECO:0000313" key="3">
    <source>
        <dbReference type="EMBL" id="MDT0347547.1"/>
    </source>
</evidence>
<evidence type="ECO:0000313" key="4">
    <source>
        <dbReference type="Proteomes" id="UP001183246"/>
    </source>
</evidence>
<feature type="compositionally biased region" description="Basic and acidic residues" evidence="1">
    <location>
        <begin position="1"/>
        <end position="13"/>
    </location>
</feature>
<feature type="transmembrane region" description="Helical" evidence="2">
    <location>
        <begin position="111"/>
        <end position="132"/>
    </location>
</feature>
<feature type="compositionally biased region" description="Polar residues" evidence="1">
    <location>
        <begin position="35"/>
        <end position="49"/>
    </location>
</feature>
<evidence type="ECO:0000256" key="1">
    <source>
        <dbReference type="SAM" id="MobiDB-lite"/>
    </source>
</evidence>
<feature type="transmembrane region" description="Helical" evidence="2">
    <location>
        <begin position="67"/>
        <end position="91"/>
    </location>
</feature>
<sequence length="643" mass="71600">MTAPPDTRHRPEPTPETAPKKALSGPVPALAAPPRQTSTPATGGSQNAPQEHAGSVPVRTQLRRWEILLVVVGALLAAGVSTLGLISSYQALYDMANTPADQGGWGWKWPWLLPIGIDLSILAFGVVNLLLVRFKRPLWWVRWVPRAATGVTIYLNWTAASSLPSQLGHAGLAALWVVFSEVAAHLYAAHIDPEGTKQARGRRVPTSRWILSPFATARIARQMTLWELTYPEALERDQERRVYVERMRQIHGRRWKREEKLRQKQLPLLLAPYGLSVEQALAVPLEEETKELQRQAAAEAQRVEAQAQRDAAEAQARARKLEAQAELERREQELAAARQCAEAERKAEAQRLAAEAQRAEMEAQAAAHRARLEREAEERRLTEEAEARAAELAEQAERRREEARRQREKDQLAWEMEQSRARREMEEEERLREAEAARRAVEEQRQVELEAARAAAERERIEAERAAVERRHREEIAAAAEAERRAAEEKKAAAEAGRREAEEQRLAAEEAARADVERAAADRRRREEAAAAVAAEAEAQRRQAEERARVAELERAAVEAAAMARLSPAEFQAHRVAAMIAARGEHAVTLEVIKEELGVSEGTAVNRRKRAMELLDGNGNGSRLLALPAGGSDTGETGAEAAR</sequence>
<feature type="region of interest" description="Disordered" evidence="1">
    <location>
        <begin position="1"/>
        <end position="55"/>
    </location>
</feature>
<organism evidence="3 4">
    <name type="scientific">Streptomyces litchfieldiae</name>
    <dbReference type="NCBI Taxonomy" id="3075543"/>
    <lineage>
        <taxon>Bacteria</taxon>
        <taxon>Bacillati</taxon>
        <taxon>Actinomycetota</taxon>
        <taxon>Actinomycetes</taxon>
        <taxon>Kitasatosporales</taxon>
        <taxon>Streptomycetaceae</taxon>
        <taxon>Streptomyces</taxon>
    </lineage>
</organism>
<accession>A0ABU2N1R5</accession>